<feature type="region of interest" description="Disordered" evidence="1">
    <location>
        <begin position="910"/>
        <end position="932"/>
    </location>
</feature>
<organism evidence="4 5">
    <name type="scientific">Microthyrium microscopicum</name>
    <dbReference type="NCBI Taxonomy" id="703497"/>
    <lineage>
        <taxon>Eukaryota</taxon>
        <taxon>Fungi</taxon>
        <taxon>Dikarya</taxon>
        <taxon>Ascomycota</taxon>
        <taxon>Pezizomycotina</taxon>
        <taxon>Dothideomycetes</taxon>
        <taxon>Dothideomycetes incertae sedis</taxon>
        <taxon>Microthyriales</taxon>
        <taxon>Microthyriaceae</taxon>
        <taxon>Microthyrium</taxon>
    </lineage>
</organism>
<dbReference type="Proteomes" id="UP000799302">
    <property type="component" value="Unassembled WGS sequence"/>
</dbReference>
<feature type="domain" description="PH" evidence="2">
    <location>
        <begin position="768"/>
        <end position="906"/>
    </location>
</feature>
<evidence type="ECO:0000259" key="3">
    <source>
        <dbReference type="PROSITE" id="PS50105"/>
    </source>
</evidence>
<feature type="region of interest" description="Disordered" evidence="1">
    <location>
        <begin position="663"/>
        <end position="695"/>
    </location>
</feature>
<evidence type="ECO:0000313" key="5">
    <source>
        <dbReference type="Proteomes" id="UP000799302"/>
    </source>
</evidence>
<dbReference type="SMART" id="SM00233">
    <property type="entry name" value="PH"/>
    <property type="match status" value="1"/>
</dbReference>
<feature type="compositionally biased region" description="Acidic residues" evidence="1">
    <location>
        <begin position="140"/>
        <end position="161"/>
    </location>
</feature>
<dbReference type="CDD" id="cd09535">
    <property type="entry name" value="SAM_BOI-like_fungal"/>
    <property type="match status" value="1"/>
</dbReference>
<dbReference type="InterPro" id="IPR001660">
    <property type="entry name" value="SAM"/>
</dbReference>
<dbReference type="SMART" id="SM00454">
    <property type="entry name" value="SAM"/>
    <property type="match status" value="1"/>
</dbReference>
<keyword evidence="5" id="KW-1185">Reference proteome</keyword>
<dbReference type="Gene3D" id="1.10.150.50">
    <property type="entry name" value="Transcription Factor, Ets-1"/>
    <property type="match status" value="1"/>
</dbReference>
<name>A0A6A6U323_9PEZI</name>
<gene>
    <name evidence="4" type="ORF">BT63DRAFT_416490</name>
</gene>
<protein>
    <recommendedName>
        <fullName evidence="6">SAM and PH domain-containing protein</fullName>
    </recommendedName>
</protein>
<dbReference type="PROSITE" id="PS50105">
    <property type="entry name" value="SAM_DOMAIN"/>
    <property type="match status" value="1"/>
</dbReference>
<dbReference type="InterPro" id="IPR013761">
    <property type="entry name" value="SAM/pointed_sf"/>
</dbReference>
<dbReference type="InterPro" id="IPR011993">
    <property type="entry name" value="PH-like_dom_sf"/>
</dbReference>
<dbReference type="SUPFAM" id="SSF50729">
    <property type="entry name" value="PH domain-like"/>
    <property type="match status" value="1"/>
</dbReference>
<evidence type="ECO:0000256" key="1">
    <source>
        <dbReference type="SAM" id="MobiDB-lite"/>
    </source>
</evidence>
<dbReference type="InterPro" id="IPR001849">
    <property type="entry name" value="PH_domain"/>
</dbReference>
<dbReference type="PROSITE" id="PS50003">
    <property type="entry name" value="PH_DOMAIN"/>
    <property type="match status" value="1"/>
</dbReference>
<reference evidence="4" key="1">
    <citation type="journal article" date="2020" name="Stud. Mycol.">
        <title>101 Dothideomycetes genomes: a test case for predicting lifestyles and emergence of pathogens.</title>
        <authorList>
            <person name="Haridas S."/>
            <person name="Albert R."/>
            <person name="Binder M."/>
            <person name="Bloem J."/>
            <person name="Labutti K."/>
            <person name="Salamov A."/>
            <person name="Andreopoulos B."/>
            <person name="Baker S."/>
            <person name="Barry K."/>
            <person name="Bills G."/>
            <person name="Bluhm B."/>
            <person name="Cannon C."/>
            <person name="Castanera R."/>
            <person name="Culley D."/>
            <person name="Daum C."/>
            <person name="Ezra D."/>
            <person name="Gonzalez J."/>
            <person name="Henrissat B."/>
            <person name="Kuo A."/>
            <person name="Liang C."/>
            <person name="Lipzen A."/>
            <person name="Lutzoni F."/>
            <person name="Magnuson J."/>
            <person name="Mondo S."/>
            <person name="Nolan M."/>
            <person name="Ohm R."/>
            <person name="Pangilinan J."/>
            <person name="Park H.-J."/>
            <person name="Ramirez L."/>
            <person name="Alfaro M."/>
            <person name="Sun H."/>
            <person name="Tritt A."/>
            <person name="Yoshinaga Y."/>
            <person name="Zwiers L.-H."/>
            <person name="Turgeon B."/>
            <person name="Goodwin S."/>
            <person name="Spatafora J."/>
            <person name="Crous P."/>
            <person name="Grigoriev I."/>
        </authorList>
    </citation>
    <scope>NUCLEOTIDE SEQUENCE</scope>
    <source>
        <strain evidence="4">CBS 115976</strain>
    </source>
</reference>
<dbReference type="Pfam" id="PF07647">
    <property type="entry name" value="SAM_2"/>
    <property type="match status" value="1"/>
</dbReference>
<feature type="region of interest" description="Disordered" evidence="1">
    <location>
        <begin position="119"/>
        <end position="209"/>
    </location>
</feature>
<dbReference type="Pfam" id="PF00169">
    <property type="entry name" value="PH"/>
    <property type="match status" value="1"/>
</dbReference>
<evidence type="ECO:0000313" key="4">
    <source>
        <dbReference type="EMBL" id="KAF2666066.1"/>
    </source>
</evidence>
<feature type="domain" description="SAM" evidence="3">
    <location>
        <begin position="309"/>
        <end position="373"/>
    </location>
</feature>
<dbReference type="OrthoDB" id="422827at2759"/>
<feature type="compositionally biased region" description="Polar residues" evidence="1">
    <location>
        <begin position="727"/>
        <end position="745"/>
    </location>
</feature>
<feature type="region of interest" description="Disordered" evidence="1">
    <location>
        <begin position="723"/>
        <end position="753"/>
    </location>
</feature>
<dbReference type="AlphaFoldDB" id="A0A6A6U323"/>
<evidence type="ECO:0000259" key="2">
    <source>
        <dbReference type="PROSITE" id="PS50003"/>
    </source>
</evidence>
<dbReference type="SUPFAM" id="SSF47769">
    <property type="entry name" value="SAM/Pointed domain"/>
    <property type="match status" value="1"/>
</dbReference>
<dbReference type="EMBL" id="MU004239">
    <property type="protein sequence ID" value="KAF2666066.1"/>
    <property type="molecule type" value="Genomic_DNA"/>
</dbReference>
<evidence type="ECO:0008006" key="6">
    <source>
        <dbReference type="Google" id="ProtNLM"/>
    </source>
</evidence>
<sequence length="932" mass="104749">MEPPTPITPLDPSVEMFSRGHPKSIMPIDIRLAQRLSIVPEVETPSNRAEFLEVPRLNPRKPRPLSEVTEIYSDNEDDIRSPYCAEDDIIEEESEPEYEDDTVEFEMEPARMIRAEQSREQFHGEQFREEPIRKEHFPEEQFEEDDYFEEDYEEDEYDDHSDDSQVGSEFEEDSEEGLSPTDMNGAWRQSNSTLSTVDDIQTPRSSRRLPSLRLNIMRQSCEGPRGPHLFRSSTASSAEFLEFDRALQLSPIGPDYLRSPDSFYRQSAIIDAAFDKMDQLDTPTTAITETAYTIPPLGWGWQSEDPHSWTAQQVSIWMQESRMESSIIQMFADNDISGTILLDLEFADLKDLGITSFGKRHQVWNHICTLRDNNGHISPKDTPFDESEAYNRHSSHSKRSQNSCETPLTAGPRRKKKTRGTGFEPITPADSVSIVAIEQLLPKPHKCPKGENCPKWRKQQKLRKRVHEEHGLPISPENGGQIFMAGNPGNPSIAQNIVENVRQNQPHPLATEYRPTSEAVHSIIGPSVVASSDLLGPGEQPDFSLDPDALKALASRDPQDNVRIFLALQNLEPPTLDPNAVPDMRLQGNLPRPLAKLQALPPLSIPRDHVVPFHYPENPTSAGPTLSARDDYFSPCYTAAETPIGASVYRFGTPASDMDVPVTQPPLDPTSRETSQSVPPNMQFRDPIQRSGSRAADWRRTSFQLAPLVEEPATTTFAMQMNHHGRAQSTSSAPSDTVGSPTVSFGPSVGMAPSSKTSLDIYDPRYPNVTHSGWMKKRKTKMLRHEWHEHHFRLNGGAQLTMHRNDLPASSPQETLNIDEYAVACSSIANNKLSAKLKAMKIHSAPKDAPAPQDSAFSFQLVPARPNGEEAGKLRKVVEGKKTHHFAVKNRDERIDWMRELMLAKALREKEGSGYEVEVNRGEKTSLQAQRD</sequence>
<accession>A0A6A6U323</accession>
<feature type="region of interest" description="Disordered" evidence="1">
    <location>
        <begin position="375"/>
        <end position="427"/>
    </location>
</feature>
<proteinExistence type="predicted"/>
<feature type="compositionally biased region" description="Basic and acidic residues" evidence="1">
    <location>
        <begin position="119"/>
        <end position="139"/>
    </location>
</feature>
<feature type="compositionally biased region" description="Polar residues" evidence="1">
    <location>
        <begin position="187"/>
        <end position="199"/>
    </location>
</feature>
<dbReference type="Gene3D" id="2.30.29.30">
    <property type="entry name" value="Pleckstrin-homology domain (PH domain)/Phosphotyrosine-binding domain (PTB)"/>
    <property type="match status" value="1"/>
</dbReference>